<dbReference type="AlphaFoldDB" id="A0A2N5CGQ3"/>
<dbReference type="GO" id="GO:0003723">
    <property type="term" value="F:RNA binding"/>
    <property type="evidence" value="ECO:0007669"/>
    <property type="project" value="UniProtKB-UniRule"/>
</dbReference>
<sequence>MIKKLITRLLGKPGPKQRRTGRAHTPRVVGVEEHKIDPALISRNAVKVTSTLQQAGYQAFIVGGAVRDLLLGIKPKDFDVATNATPEQVQALFRRSRIIGRRFQIVHVTFYGGREQEIIEVSTFRALVDAVASETLPEGRRLKRAELDSKTHAIDASGRVLRDNVWGSQAEDAERRDFTINAMYYDPAAQTVHDYHHGMEDIRARTLRMIGDPVTRYREDPVRMLRVVRFAAKTGFGIDEETRVPIAELAPLIHNVPSARLFDEMLKLLMSGHAWASLQELRKAGLHKGLLPLLDVAIEQPMGQRFVQLALDNTDRRVQAGKPVSPGFLFASLLWHHVLQRWTKLRDEGEHPIAALNTAMDMVLEKQTGQLAIQRRFVTDMRDIWGMQPRFEKRVGRMPYRLLESPRFRAGYDFLQLRCEAGEQPAEVGQWWTDFQNAHPDEREALIESTRPARGKSGKGARGGAGESHDGGQDGGPEGAEDGTGHDGDAPARKRRRRRGPRKSDTVSSRSEAQSTDGADGGQPEPETRRAQPEE</sequence>
<comment type="caution">
    <text evidence="13">The sequence shown here is derived from an EMBL/GenBank/DDBJ whole genome shotgun (WGS) entry which is preliminary data.</text>
</comment>
<dbReference type="GO" id="GO:0005524">
    <property type="term" value="F:ATP binding"/>
    <property type="evidence" value="ECO:0007669"/>
    <property type="project" value="UniProtKB-UniRule"/>
</dbReference>
<feature type="active site" evidence="7">
    <location>
        <position position="177"/>
    </location>
</feature>
<comment type="catalytic activity">
    <reaction evidence="7">
        <text>RNA(n) + ATP = RNA(n)-3'-adenine ribonucleotide + diphosphate</text>
        <dbReference type="Rhea" id="RHEA:11332"/>
        <dbReference type="Rhea" id="RHEA-COMP:14527"/>
        <dbReference type="Rhea" id="RHEA-COMP:17347"/>
        <dbReference type="ChEBI" id="CHEBI:30616"/>
        <dbReference type="ChEBI" id="CHEBI:33019"/>
        <dbReference type="ChEBI" id="CHEBI:140395"/>
        <dbReference type="ChEBI" id="CHEBI:173115"/>
        <dbReference type="EC" id="2.7.7.19"/>
    </reaction>
</comment>
<evidence type="ECO:0000256" key="5">
    <source>
        <dbReference type="ARBA" id="ARBA00022884"/>
    </source>
</evidence>
<feature type="active site" evidence="7">
    <location>
        <position position="79"/>
    </location>
</feature>
<dbReference type="OrthoDB" id="9805698at2"/>
<dbReference type="InterPro" id="IPR052191">
    <property type="entry name" value="tRNA_ntf/polyA_polymerase_I"/>
</dbReference>
<dbReference type="GO" id="GO:0043633">
    <property type="term" value="P:polyadenylation-dependent RNA catabolic process"/>
    <property type="evidence" value="ECO:0007669"/>
    <property type="project" value="InterPro"/>
</dbReference>
<dbReference type="CDD" id="cd05398">
    <property type="entry name" value="NT_ClassII-CCAase"/>
    <property type="match status" value="1"/>
</dbReference>
<evidence type="ECO:0000256" key="6">
    <source>
        <dbReference type="ARBA" id="ARBA00023163"/>
    </source>
</evidence>
<keyword evidence="2 7" id="KW-0808">Transferase</keyword>
<comment type="function">
    <text evidence="7">Adds poly(A) tail to the 3' end of many RNAs, which usually targets these RNAs for decay. Plays a significant role in the global control of gene expression, through influencing the rate of transcript degradation, and in the general RNA quality control.</text>
</comment>
<dbReference type="EC" id="2.7.7.19" evidence="7"/>
<dbReference type="Pfam" id="PF12626">
    <property type="entry name" value="PolyA_pol_arg_C"/>
    <property type="match status" value="1"/>
</dbReference>
<dbReference type="InterPro" id="IPR010206">
    <property type="entry name" value="PolA_pol_I"/>
</dbReference>
<proteinExistence type="inferred from homology"/>
<name>A0A2N5CGQ3_9BURK</name>
<keyword evidence="1 7" id="KW-0507">mRNA processing</keyword>
<dbReference type="InterPro" id="IPR032828">
    <property type="entry name" value="PolyA_RNA-bd"/>
</dbReference>
<dbReference type="PANTHER" id="PTHR43051">
    <property type="entry name" value="POLYNUCLEOTIDE ADENYLYLTRANSFERASE FAMILY PROTEIN"/>
    <property type="match status" value="1"/>
</dbReference>
<keyword evidence="6 7" id="KW-0804">Transcription</keyword>
<evidence type="ECO:0000256" key="8">
    <source>
        <dbReference type="RuleBase" id="RU003953"/>
    </source>
</evidence>
<evidence type="ECO:0000256" key="7">
    <source>
        <dbReference type="HAMAP-Rule" id="MF_00957"/>
    </source>
</evidence>
<feature type="compositionally biased region" description="Polar residues" evidence="9">
    <location>
        <begin position="506"/>
        <end position="517"/>
    </location>
</feature>
<dbReference type="SUPFAM" id="SSF81891">
    <property type="entry name" value="Poly A polymerase C-terminal region-like"/>
    <property type="match status" value="1"/>
</dbReference>
<evidence type="ECO:0000313" key="13">
    <source>
        <dbReference type="EMBL" id="PLQ01394.1"/>
    </source>
</evidence>
<feature type="active site" evidence="7">
    <location>
        <position position="77"/>
    </location>
</feature>
<dbReference type="Proteomes" id="UP000234341">
    <property type="component" value="Unassembled WGS sequence"/>
</dbReference>
<gene>
    <name evidence="7" type="primary">pcnB</name>
    <name evidence="13" type="ORF">CYJ10_06850</name>
</gene>
<keyword evidence="3 7" id="KW-0547">Nucleotide-binding</keyword>
<dbReference type="Pfam" id="PF12627">
    <property type="entry name" value="PolyA_pol_RNAbd"/>
    <property type="match status" value="1"/>
</dbReference>
<dbReference type="Pfam" id="PF01743">
    <property type="entry name" value="PolyA_pol"/>
    <property type="match status" value="1"/>
</dbReference>
<keyword evidence="5 7" id="KW-0694">RNA-binding</keyword>
<feature type="region of interest" description="Disordered" evidence="9">
    <location>
        <begin position="448"/>
        <end position="535"/>
    </location>
</feature>
<keyword evidence="13" id="KW-0548">Nucleotidyltransferase</keyword>
<feature type="compositionally biased region" description="Basic and acidic residues" evidence="9">
    <location>
        <begin position="526"/>
        <end position="535"/>
    </location>
</feature>
<evidence type="ECO:0000256" key="4">
    <source>
        <dbReference type="ARBA" id="ARBA00022840"/>
    </source>
</evidence>
<comment type="similarity">
    <text evidence="7 8">Belongs to the tRNA nucleotidyltransferase/poly(A) polymerase family.</text>
</comment>
<dbReference type="Gene3D" id="1.10.3090.10">
    <property type="entry name" value="cca-adding enzyme, domain 2"/>
    <property type="match status" value="1"/>
</dbReference>
<dbReference type="PANTHER" id="PTHR43051:SF1">
    <property type="entry name" value="POLYNUCLEOTIDE ADENYLYLTRANSFERASE FAMILY PROTEIN"/>
    <property type="match status" value="1"/>
</dbReference>
<evidence type="ECO:0000259" key="12">
    <source>
        <dbReference type="Pfam" id="PF12627"/>
    </source>
</evidence>
<dbReference type="GO" id="GO:1990817">
    <property type="term" value="F:poly(A) RNA polymerase activity"/>
    <property type="evidence" value="ECO:0007669"/>
    <property type="project" value="UniProtKB-UniRule"/>
</dbReference>
<evidence type="ECO:0000313" key="14">
    <source>
        <dbReference type="Proteomes" id="UP000234341"/>
    </source>
</evidence>
<dbReference type="InterPro" id="IPR002646">
    <property type="entry name" value="PolA_pol_head_dom"/>
</dbReference>
<dbReference type="STRING" id="82633.GCA_000974605_06175"/>
<dbReference type="NCBIfam" id="TIGR01942">
    <property type="entry name" value="pcnB"/>
    <property type="match status" value="1"/>
</dbReference>
<evidence type="ECO:0000259" key="10">
    <source>
        <dbReference type="Pfam" id="PF01743"/>
    </source>
</evidence>
<keyword evidence="4 7" id="KW-0067">ATP-binding</keyword>
<evidence type="ECO:0000256" key="9">
    <source>
        <dbReference type="SAM" id="MobiDB-lite"/>
    </source>
</evidence>
<reference evidence="13 14" key="1">
    <citation type="submission" date="2017-12" db="EMBL/GenBank/DDBJ databases">
        <title>Genome sequence of the active heterotrophic nitrifier-denitrifier, Cupriavidus pauculus UM1.</title>
        <authorList>
            <person name="Putonti C."/>
            <person name="Castignetti D."/>
        </authorList>
    </citation>
    <scope>NUCLEOTIDE SEQUENCE [LARGE SCALE GENOMIC DNA]</scope>
    <source>
        <strain evidence="13 14">UM1</strain>
    </source>
</reference>
<dbReference type="InterPro" id="IPR025866">
    <property type="entry name" value="PolyA_pol_arg_C_dom"/>
</dbReference>
<dbReference type="Gene3D" id="3.30.460.10">
    <property type="entry name" value="Beta Polymerase, domain 2"/>
    <property type="match status" value="1"/>
</dbReference>
<dbReference type="HAMAP" id="MF_00957">
    <property type="entry name" value="PolyA_pol"/>
    <property type="match status" value="1"/>
</dbReference>
<organism evidence="13 14">
    <name type="scientific">Cupriavidus pauculus</name>
    <dbReference type="NCBI Taxonomy" id="82633"/>
    <lineage>
        <taxon>Bacteria</taxon>
        <taxon>Pseudomonadati</taxon>
        <taxon>Pseudomonadota</taxon>
        <taxon>Betaproteobacteria</taxon>
        <taxon>Burkholderiales</taxon>
        <taxon>Burkholderiaceae</taxon>
        <taxon>Cupriavidus</taxon>
    </lineage>
</organism>
<dbReference type="InterPro" id="IPR043519">
    <property type="entry name" value="NT_sf"/>
</dbReference>
<dbReference type="SUPFAM" id="SSF81301">
    <property type="entry name" value="Nucleotidyltransferase"/>
    <property type="match status" value="1"/>
</dbReference>
<feature type="domain" description="Polymerase A arginine-rich C-terminal" evidence="11">
    <location>
        <begin position="348"/>
        <end position="456"/>
    </location>
</feature>
<evidence type="ECO:0000256" key="1">
    <source>
        <dbReference type="ARBA" id="ARBA00022664"/>
    </source>
</evidence>
<accession>A0A2N5CGQ3</accession>
<evidence type="ECO:0000259" key="11">
    <source>
        <dbReference type="Pfam" id="PF12626"/>
    </source>
</evidence>
<feature type="domain" description="tRNA nucleotidyltransferase/poly(A) polymerase RNA and SrmB- binding" evidence="12">
    <location>
        <begin position="235"/>
        <end position="296"/>
    </location>
</feature>
<dbReference type="GO" id="GO:0006397">
    <property type="term" value="P:mRNA processing"/>
    <property type="evidence" value="ECO:0007669"/>
    <property type="project" value="UniProtKB-KW"/>
</dbReference>
<feature type="domain" description="Poly A polymerase head" evidence="10">
    <location>
        <begin position="59"/>
        <end position="208"/>
    </location>
</feature>
<feature type="compositionally biased region" description="Basic and acidic residues" evidence="9">
    <location>
        <begin position="483"/>
        <end position="492"/>
    </location>
</feature>
<evidence type="ECO:0000256" key="2">
    <source>
        <dbReference type="ARBA" id="ARBA00022679"/>
    </source>
</evidence>
<protein>
    <recommendedName>
        <fullName evidence="7">Poly(A) polymerase I</fullName>
        <shortName evidence="7">PAP I</shortName>
        <ecNumber evidence="7">2.7.7.19</ecNumber>
    </recommendedName>
</protein>
<dbReference type="EMBL" id="PJRP01000002">
    <property type="protein sequence ID" value="PLQ01394.1"/>
    <property type="molecule type" value="Genomic_DNA"/>
</dbReference>
<dbReference type="RefSeq" id="WP_101680752.1">
    <property type="nucleotide sequence ID" value="NZ_PJRP01000002.1"/>
</dbReference>
<evidence type="ECO:0000256" key="3">
    <source>
        <dbReference type="ARBA" id="ARBA00022741"/>
    </source>
</evidence>